<dbReference type="PROSITE" id="PS50082">
    <property type="entry name" value="WD_REPEATS_2"/>
    <property type="match status" value="4"/>
</dbReference>
<dbReference type="SUPFAM" id="SSF50978">
    <property type="entry name" value="WD40 repeat-like"/>
    <property type="match status" value="1"/>
</dbReference>
<dbReference type="PROSITE" id="PS00678">
    <property type="entry name" value="WD_REPEATS_1"/>
    <property type="match status" value="1"/>
</dbReference>
<feature type="domain" description="Bromo" evidence="7">
    <location>
        <begin position="1472"/>
        <end position="1524"/>
    </location>
</feature>
<dbReference type="SUPFAM" id="SSF47370">
    <property type="entry name" value="Bromodomain"/>
    <property type="match status" value="1"/>
</dbReference>
<feature type="compositionally biased region" description="Acidic residues" evidence="6">
    <location>
        <begin position="901"/>
        <end position="912"/>
    </location>
</feature>
<dbReference type="SMART" id="SM00320">
    <property type="entry name" value="WD40"/>
    <property type="match status" value="7"/>
</dbReference>
<dbReference type="InParanoid" id="B9RNE9"/>
<evidence type="ECO:0000256" key="2">
    <source>
        <dbReference type="ARBA" id="ARBA00022737"/>
    </source>
</evidence>
<dbReference type="eggNOG" id="KOG0644">
    <property type="taxonomic scope" value="Eukaryota"/>
</dbReference>
<dbReference type="Pfam" id="PF00400">
    <property type="entry name" value="WD40"/>
    <property type="match status" value="5"/>
</dbReference>
<dbReference type="Pfam" id="PF25437">
    <property type="entry name" value="BRWD1_N"/>
    <property type="match status" value="1"/>
</dbReference>
<reference evidence="9" key="1">
    <citation type="journal article" date="2010" name="Nat. Biotechnol.">
        <title>Draft genome sequence of the oilseed species Ricinus communis.</title>
        <authorList>
            <person name="Chan A.P."/>
            <person name="Crabtree J."/>
            <person name="Zhao Q."/>
            <person name="Lorenzi H."/>
            <person name="Orvis J."/>
            <person name="Puiu D."/>
            <person name="Melake-Berhan A."/>
            <person name="Jones K.M."/>
            <person name="Redman J."/>
            <person name="Chen G."/>
            <person name="Cahoon E.B."/>
            <person name="Gedil M."/>
            <person name="Stanke M."/>
            <person name="Haas B.J."/>
            <person name="Wortman J.R."/>
            <person name="Fraser-Liggett C.M."/>
            <person name="Ravel J."/>
            <person name="Rabinowicz P.D."/>
        </authorList>
    </citation>
    <scope>NUCLEOTIDE SEQUENCE [LARGE SCALE GENOMIC DNA]</scope>
    <source>
        <strain evidence="9">cv. Hale</strain>
    </source>
</reference>
<dbReference type="GO" id="GO:0005634">
    <property type="term" value="C:nucleus"/>
    <property type="evidence" value="ECO:0000318"/>
    <property type="project" value="GO_Central"/>
</dbReference>
<organism evidence="8 9">
    <name type="scientific">Ricinus communis</name>
    <name type="common">Castor bean</name>
    <dbReference type="NCBI Taxonomy" id="3988"/>
    <lineage>
        <taxon>Eukaryota</taxon>
        <taxon>Viridiplantae</taxon>
        <taxon>Streptophyta</taxon>
        <taxon>Embryophyta</taxon>
        <taxon>Tracheophyta</taxon>
        <taxon>Spermatophyta</taxon>
        <taxon>Magnoliopsida</taxon>
        <taxon>eudicotyledons</taxon>
        <taxon>Gunneridae</taxon>
        <taxon>Pentapetalae</taxon>
        <taxon>rosids</taxon>
        <taxon>fabids</taxon>
        <taxon>Malpighiales</taxon>
        <taxon>Euphorbiaceae</taxon>
        <taxon>Acalyphoideae</taxon>
        <taxon>Acalypheae</taxon>
        <taxon>Ricinus</taxon>
    </lineage>
</organism>
<dbReference type="FunFam" id="2.130.10.10:FF:000440">
    <property type="entry name" value="Bromodomain and WD repeat-containing protein"/>
    <property type="match status" value="1"/>
</dbReference>
<dbReference type="InterPro" id="IPR057451">
    <property type="entry name" value="BRWD/PHIP_AD"/>
</dbReference>
<dbReference type="Gene3D" id="2.130.10.10">
    <property type="entry name" value="YVTN repeat-like/Quinoprotein amine dehydrogenase"/>
    <property type="match status" value="3"/>
</dbReference>
<gene>
    <name evidence="8" type="ORF">RCOM_1347210</name>
</gene>
<dbReference type="PANTHER" id="PTHR16266:SF33">
    <property type="entry name" value="BROMO DOMAIN-CONTAINING PROTEIN"/>
    <property type="match status" value="1"/>
</dbReference>
<dbReference type="Gene3D" id="1.20.920.10">
    <property type="entry name" value="Bromodomain-like"/>
    <property type="match status" value="1"/>
</dbReference>
<feature type="compositionally biased region" description="Basic and acidic residues" evidence="6">
    <location>
        <begin position="813"/>
        <end position="822"/>
    </location>
</feature>
<dbReference type="InterPro" id="IPR036427">
    <property type="entry name" value="Bromodomain-like_sf"/>
</dbReference>
<dbReference type="GO" id="GO:0008360">
    <property type="term" value="P:regulation of cell shape"/>
    <property type="evidence" value="ECO:0000318"/>
    <property type="project" value="GO_Central"/>
</dbReference>
<dbReference type="InterPro" id="IPR001487">
    <property type="entry name" value="Bromodomain"/>
</dbReference>
<evidence type="ECO:0000256" key="5">
    <source>
        <dbReference type="PROSITE-ProRule" id="PRU00221"/>
    </source>
</evidence>
<accession>B9RNE9</accession>
<dbReference type="InterPro" id="IPR001680">
    <property type="entry name" value="WD40_rpt"/>
</dbReference>
<dbReference type="eggNOG" id="KOG0263">
    <property type="taxonomic scope" value="Eukaryota"/>
</dbReference>
<dbReference type="InterPro" id="IPR015943">
    <property type="entry name" value="WD40/YVTN_repeat-like_dom_sf"/>
</dbReference>
<evidence type="ECO:0000259" key="7">
    <source>
        <dbReference type="PROSITE" id="PS50014"/>
    </source>
</evidence>
<dbReference type="SMART" id="SM00297">
    <property type="entry name" value="BROMO"/>
    <property type="match status" value="1"/>
</dbReference>
<dbReference type="EMBL" id="EQ973790">
    <property type="protein sequence ID" value="EEF47272.1"/>
    <property type="molecule type" value="Genomic_DNA"/>
</dbReference>
<evidence type="ECO:0000256" key="1">
    <source>
        <dbReference type="ARBA" id="ARBA00022574"/>
    </source>
</evidence>
<dbReference type="FunFam" id="2.130.10.10:FF:000403">
    <property type="entry name" value="PH-interacting protein isoform X1"/>
    <property type="match status" value="1"/>
</dbReference>
<dbReference type="GO" id="GO:0006357">
    <property type="term" value="P:regulation of transcription by RNA polymerase II"/>
    <property type="evidence" value="ECO:0000318"/>
    <property type="project" value="GO_Central"/>
</dbReference>
<dbReference type="InterPro" id="IPR052060">
    <property type="entry name" value="Bromo_WD_repeat"/>
</dbReference>
<evidence type="ECO:0000313" key="9">
    <source>
        <dbReference type="Proteomes" id="UP000008311"/>
    </source>
</evidence>
<dbReference type="GO" id="GO:0007010">
    <property type="term" value="P:cytoskeleton organization"/>
    <property type="evidence" value="ECO:0000318"/>
    <property type="project" value="GO_Central"/>
</dbReference>
<evidence type="ECO:0000256" key="3">
    <source>
        <dbReference type="ARBA" id="ARBA00023117"/>
    </source>
</evidence>
<evidence type="ECO:0000313" key="8">
    <source>
        <dbReference type="EMBL" id="EEF47272.1"/>
    </source>
</evidence>
<dbReference type="FunCoup" id="B9RNE9">
    <property type="interactions" value="2100"/>
</dbReference>
<dbReference type="CDD" id="cd00200">
    <property type="entry name" value="WD40"/>
    <property type="match status" value="1"/>
</dbReference>
<sequence>MDLRMCSSISKAPLSSSNNMVEKAVEKKKKHDFDVDLREVYFLILSFLSSGPCQRTADLFWNELLEHELLPRRYHAWFSRSGVCSGNDNDDGVSLPLNYNKLVERYPHIEKDHLIKLLKQLLLHADSPVDGNNEEYTPNAAKVPTLLGSGSFSLLDSDRNMGEQVKRLPVHLRWPHMQAHQVHGLGLREIGGGFAKHQRAPSFRCTCYAIAKPSTMVPKMQNIKKLRGHRDAVYCAIFDRSGRYVITGSDDRLVKIWSMETAFCLASCRGHEGDITDLAVSSNNALVASASNDFVIRVWRLPDGLPISVLRGHTGAVTAIAFSPRPNSVYQLLSSSDDGSCRIWDARYSQCSPRIYAPRPADAVVGKNKGPSSNGPSSSNGPHNYQILCCAYNANGTVFVTGSSDTYARVWSACKSSTDESDQPIYEIDVLSGHENDVNYVQFSGCAVASRSSFSDALKEDNIPKFKNSWFCHDKIVTCSRDGSAIIWTPTSRNSHGKSLQWGRSYHLKVPPPPLPPQPPRGGPRQRILPTPRGVNMIVWSLDNRFVLAAIMDCRICVWNASDGNLVHSLTGHTASSYVLDVHPFDPRIAMSAGYDGRTIVWDIWEGIPVRIYEIGLGRFKLVDGKFSPDGTSIVLSDDVGQIHLLNTGQGECQKDAKYDQFFLGDYRPLIRDSAGNVLDQETQLPPYRRNVQDPLCDSSMVPYPEPYQTMFQKRRLGALSIEWHPPSIKFAVGPDFSLGLDYQMPPLEDLDRMIESLPEFIDAIHWEPEIEVISDDNDSEYNVTEECNSEEHGSLCCSSASDPECSTEDSDIEHSPKDGLPRSRRRKHKTNVSSGSPISMKRNLNERDESTPGSNGAKKLKSGRKVSKRKSSKATSSRPQRVAARNALTMFSKMTGTSTDGDDDDLEDDTSSSESGLLETEDIDKPPQDLDSQSNAGCKKKLIVKLSLCNSKKPVSPEDSVVNVGRQIGHMTPSPETGISLSSKDLVSSSSDAFAVDVCQNRSRLFRGVGHPEKVEDGIEGSPGDNRSKIRWGEVNDCTSKRSRDFDLLEENEFASTSHCQALKDNPPPKIRLKIKQPSKPRFMREVNDLQPDAVDIICKDPSYQEQNLPFGAQGKGEDSSRSISLYDHIKEQSHKTKDDLEDWDYSVEENASNAMRRTRSMKMKATSREPHYMNLNLRLKVNQDFIETSKDYDIQLLPEERMPNSRMTVRSRSARNRLGNNDTRYPISIKPSHPIRKLSWLILSKHEGGYRYIPQLGDEVVYLRQGHLEYIESVRSEESGPWSSSRRYVNPVETCRVERIKYGCGPGGDSCCKIMLRFIDPSSGVFGEGFELTLLELTDFPDFVVEKAWYDAAINRNWTRGDKCQVWWRNANGEDGSWWDGRIVSSKAKSEEYPDSPWERYRVQYETDPDEENLHSPWELHDPDMPWEHPHIDSEIRDKLLSAFDKLEESVSRKKDSHGIQKLNETSQKPDFFNKYPVPFYPEIIRSRLENNYYRTLEAVKHDIHVMMENAQSYFAGNKELSHKMRRLSEWYSRKLSKILKTET</sequence>
<feature type="repeat" description="WD" evidence="5">
    <location>
        <begin position="310"/>
        <end position="354"/>
    </location>
</feature>
<dbReference type="Pfam" id="PF25313">
    <property type="entry name" value="BRWD_AD"/>
    <property type="match status" value="1"/>
</dbReference>
<evidence type="ECO:0000256" key="6">
    <source>
        <dbReference type="SAM" id="MobiDB-lite"/>
    </source>
</evidence>
<dbReference type="InterPro" id="IPR019775">
    <property type="entry name" value="WD40_repeat_CS"/>
</dbReference>
<feature type="repeat" description="WD" evidence="5">
    <location>
        <begin position="226"/>
        <end position="267"/>
    </location>
</feature>
<name>B9RNE9_RICCO</name>
<keyword evidence="3 4" id="KW-0103">Bromodomain</keyword>
<dbReference type="InterPro" id="IPR036322">
    <property type="entry name" value="WD40_repeat_dom_sf"/>
</dbReference>
<proteinExistence type="predicted"/>
<dbReference type="InterPro" id="IPR057452">
    <property type="entry name" value="BRWD/PHIP_N"/>
</dbReference>
<keyword evidence="9" id="KW-1185">Reference proteome</keyword>
<dbReference type="Proteomes" id="UP000008311">
    <property type="component" value="Unassembled WGS sequence"/>
</dbReference>
<dbReference type="PROSITE" id="PS50294">
    <property type="entry name" value="WD_REPEATS_REGION"/>
    <property type="match status" value="3"/>
</dbReference>
<feature type="compositionally biased region" description="Basic residues" evidence="6">
    <location>
        <begin position="859"/>
        <end position="873"/>
    </location>
</feature>
<protein>
    <submittedName>
        <fullName evidence="8">WD-repeat protein, putative</fullName>
    </submittedName>
</protein>
<dbReference type="Pfam" id="PF00439">
    <property type="entry name" value="Bromodomain"/>
    <property type="match status" value="1"/>
</dbReference>
<evidence type="ECO:0000256" key="4">
    <source>
        <dbReference type="PROSITE-ProRule" id="PRU00035"/>
    </source>
</evidence>
<keyword evidence="1 5" id="KW-0853">WD repeat</keyword>
<dbReference type="PROSITE" id="PS50014">
    <property type="entry name" value="BROMODOMAIN_2"/>
    <property type="match status" value="1"/>
</dbReference>
<dbReference type="PANTHER" id="PTHR16266">
    <property type="entry name" value="WD REPEAT DOMAIN 9"/>
    <property type="match status" value="1"/>
</dbReference>
<feature type="repeat" description="WD" evidence="5">
    <location>
        <begin position="268"/>
        <end position="309"/>
    </location>
</feature>
<keyword evidence="2" id="KW-0677">Repeat</keyword>
<dbReference type="CDD" id="cd05529">
    <property type="entry name" value="Bromo_WDR9_I_like"/>
    <property type="match status" value="1"/>
</dbReference>
<feature type="repeat" description="WD" evidence="5">
    <location>
        <begin position="380"/>
        <end position="412"/>
    </location>
</feature>
<feature type="region of interest" description="Disordered" evidence="6">
    <location>
        <begin position="793"/>
        <end position="937"/>
    </location>
</feature>
<dbReference type="STRING" id="3988.B9RNE9"/>